<feature type="region of interest" description="Disordered" evidence="1">
    <location>
        <begin position="27"/>
        <end position="71"/>
    </location>
</feature>
<dbReference type="InterPro" id="IPR038955">
    <property type="entry name" value="PriA/CPL1_fungi"/>
</dbReference>
<keyword evidence="2" id="KW-0732">Signal</keyword>
<name>A0A8H7Y389_PSICU</name>
<dbReference type="Gene3D" id="2.10.50.10">
    <property type="entry name" value="Tumor Necrosis Factor Receptor, subunit A, domain 2"/>
    <property type="match status" value="2"/>
</dbReference>
<proteinExistence type="predicted"/>
<feature type="compositionally biased region" description="Basic and acidic residues" evidence="1">
    <location>
        <begin position="31"/>
        <end position="42"/>
    </location>
</feature>
<dbReference type="InterPro" id="IPR048661">
    <property type="entry name" value="CPL1-like"/>
</dbReference>
<protein>
    <recommendedName>
        <fullName evidence="3">Protein CPL1-like domain-containing protein</fullName>
    </recommendedName>
</protein>
<dbReference type="PANTHER" id="PTHR35192">
    <property type="entry name" value="PROTEIN, PUTATIVE-RELATED"/>
    <property type="match status" value="1"/>
</dbReference>
<dbReference type="SMART" id="SM01411">
    <property type="entry name" value="Ephrin_rec_like"/>
    <property type="match status" value="3"/>
</dbReference>
<evidence type="ECO:0000313" key="4">
    <source>
        <dbReference type="EMBL" id="KAG5172781.1"/>
    </source>
</evidence>
<feature type="signal peptide" evidence="2">
    <location>
        <begin position="1"/>
        <end position="21"/>
    </location>
</feature>
<evidence type="ECO:0000256" key="2">
    <source>
        <dbReference type="SAM" id="SignalP"/>
    </source>
</evidence>
<reference evidence="4" key="1">
    <citation type="submission" date="2021-02" db="EMBL/GenBank/DDBJ databases">
        <title>Psilocybe cubensis genome.</title>
        <authorList>
            <person name="Mckernan K.J."/>
            <person name="Crawford S."/>
            <person name="Trippe A."/>
            <person name="Kane L.T."/>
            <person name="Mclaughlin S."/>
        </authorList>
    </citation>
    <scope>NUCLEOTIDE SEQUENCE [LARGE SCALE GENOMIC DNA]</scope>
    <source>
        <strain evidence="4">MGC-MH-2018</strain>
    </source>
</reference>
<sequence>MLPKGLYGILSLMALIIQSLGTEVGMSSGNGDKEGKTTDEPTKTFPDIQPRNGNSRCSPGTWSSKGTTPCNDCSPGSYSKESGVTSCLLARAGYYVPTPRATTETPCQSGTYSTSTGSTSCGSCPPGHMCPNNALANPQKCSPGRYSTGGLTECTKCSAGTFNSIQGATGCCPCAAGWYNDQPGNTNCQRCSNQYPYSGPGTGNRNGCSANPGGWAISPSCSQGSDGTCPGSSPFASVSSKPKRHVIHAPLCRRTGQKACPVYGFNWRGGKHHSFTSYECVDIENDLESCGGCVQQSNDGEASADGGRDCSAIPNVSTVRCHKSECVIDSCQAGFIRSADGTHCVPDL</sequence>
<gene>
    <name evidence="4" type="ORF">JR316_002284</name>
</gene>
<dbReference type="AlphaFoldDB" id="A0A8H7Y389"/>
<dbReference type="OrthoDB" id="439917at2759"/>
<dbReference type="SUPFAM" id="SSF57184">
    <property type="entry name" value="Growth factor receptor domain"/>
    <property type="match status" value="1"/>
</dbReference>
<feature type="domain" description="Protein CPL1-like" evidence="3">
    <location>
        <begin position="278"/>
        <end position="345"/>
    </location>
</feature>
<dbReference type="PANTHER" id="PTHR35192:SF2">
    <property type="entry name" value="APPLE DOMAIN-CONTAINING PROTEIN"/>
    <property type="match status" value="1"/>
</dbReference>
<evidence type="ECO:0000259" key="3">
    <source>
        <dbReference type="Pfam" id="PF21671"/>
    </source>
</evidence>
<evidence type="ECO:0000256" key="1">
    <source>
        <dbReference type="SAM" id="MobiDB-lite"/>
    </source>
</evidence>
<feature type="compositionally biased region" description="Polar residues" evidence="1">
    <location>
        <begin position="51"/>
        <end position="71"/>
    </location>
</feature>
<dbReference type="EMBL" id="JAFIQS010000002">
    <property type="protein sequence ID" value="KAG5172781.1"/>
    <property type="molecule type" value="Genomic_DNA"/>
</dbReference>
<feature type="chain" id="PRO_5034678818" description="Protein CPL1-like domain-containing protein" evidence="2">
    <location>
        <begin position="22"/>
        <end position="348"/>
    </location>
</feature>
<dbReference type="Pfam" id="PF21671">
    <property type="entry name" value="CPL1-like"/>
    <property type="match status" value="1"/>
</dbReference>
<organism evidence="4">
    <name type="scientific">Psilocybe cubensis</name>
    <name type="common">Psychedelic mushroom</name>
    <name type="synonym">Stropharia cubensis</name>
    <dbReference type="NCBI Taxonomy" id="181762"/>
    <lineage>
        <taxon>Eukaryota</taxon>
        <taxon>Fungi</taxon>
        <taxon>Dikarya</taxon>
        <taxon>Basidiomycota</taxon>
        <taxon>Agaricomycotina</taxon>
        <taxon>Agaricomycetes</taxon>
        <taxon>Agaricomycetidae</taxon>
        <taxon>Agaricales</taxon>
        <taxon>Agaricineae</taxon>
        <taxon>Strophariaceae</taxon>
        <taxon>Psilocybe</taxon>
    </lineage>
</organism>
<dbReference type="InterPro" id="IPR009030">
    <property type="entry name" value="Growth_fac_rcpt_cys_sf"/>
</dbReference>
<comment type="caution">
    <text evidence="4">The sequence shown here is derived from an EMBL/GenBank/DDBJ whole genome shotgun (WGS) entry which is preliminary data.</text>
</comment>
<accession>A0A8H7Y389</accession>